<dbReference type="EMBL" id="ABEU02000003">
    <property type="status" value="NOT_ANNOTATED_CDS"/>
    <property type="molecule type" value="Genomic_DNA"/>
</dbReference>
<reference evidence="10 11" key="1">
    <citation type="journal article" date="2008" name="Science">
        <title>The Physcomitrella genome reveals evolutionary insights into the conquest of land by plants.</title>
        <authorList>
            <person name="Rensing S."/>
            <person name="Lang D."/>
            <person name="Zimmer A."/>
            <person name="Terry A."/>
            <person name="Salamov A."/>
            <person name="Shapiro H."/>
            <person name="Nishiyama T."/>
            <person name="Perroud P.-F."/>
            <person name="Lindquist E."/>
            <person name="Kamisugi Y."/>
            <person name="Tanahashi T."/>
            <person name="Sakakibara K."/>
            <person name="Fujita T."/>
            <person name="Oishi K."/>
            <person name="Shin-I T."/>
            <person name="Kuroki Y."/>
            <person name="Toyoda A."/>
            <person name="Suzuki Y."/>
            <person name="Hashimoto A."/>
            <person name="Yamaguchi K."/>
            <person name="Sugano A."/>
            <person name="Kohara Y."/>
            <person name="Fujiyama A."/>
            <person name="Anterola A."/>
            <person name="Aoki S."/>
            <person name="Ashton N."/>
            <person name="Barbazuk W.B."/>
            <person name="Barker E."/>
            <person name="Bennetzen J."/>
            <person name="Bezanilla M."/>
            <person name="Blankenship R."/>
            <person name="Cho S.H."/>
            <person name="Dutcher S."/>
            <person name="Estelle M."/>
            <person name="Fawcett J.A."/>
            <person name="Gundlach H."/>
            <person name="Hanada K."/>
            <person name="Heyl A."/>
            <person name="Hicks K.A."/>
            <person name="Hugh J."/>
            <person name="Lohr M."/>
            <person name="Mayer K."/>
            <person name="Melkozernov A."/>
            <person name="Murata T."/>
            <person name="Nelson D."/>
            <person name="Pils B."/>
            <person name="Prigge M."/>
            <person name="Reiss B."/>
            <person name="Renner T."/>
            <person name="Rombauts S."/>
            <person name="Rushton P."/>
            <person name="Sanderfoot A."/>
            <person name="Schween G."/>
            <person name="Shiu S.-H."/>
            <person name="Stueber K."/>
            <person name="Theodoulou F.L."/>
            <person name="Tu H."/>
            <person name="Van de Peer Y."/>
            <person name="Verrier P.J."/>
            <person name="Waters E."/>
            <person name="Wood A."/>
            <person name="Yang L."/>
            <person name="Cove D."/>
            <person name="Cuming A."/>
            <person name="Hasebe M."/>
            <person name="Lucas S."/>
            <person name="Mishler D.B."/>
            <person name="Reski R."/>
            <person name="Grigoriev I."/>
            <person name="Quatrano R.S."/>
            <person name="Boore J.L."/>
        </authorList>
    </citation>
    <scope>NUCLEOTIDE SEQUENCE [LARGE SCALE GENOMIC DNA]</scope>
    <source>
        <strain evidence="10 11">cv. Gransden 2004</strain>
    </source>
</reference>
<evidence type="ECO:0000256" key="1">
    <source>
        <dbReference type="ARBA" id="ARBA00004370"/>
    </source>
</evidence>
<evidence type="ECO:0000256" key="6">
    <source>
        <dbReference type="ARBA" id="ARBA00023136"/>
    </source>
</evidence>
<reference evidence="10" key="3">
    <citation type="submission" date="2020-12" db="UniProtKB">
        <authorList>
            <consortium name="EnsemblPlants"/>
        </authorList>
    </citation>
    <scope>IDENTIFICATION</scope>
</reference>
<feature type="transmembrane region" description="Helical" evidence="7">
    <location>
        <begin position="478"/>
        <end position="501"/>
    </location>
</feature>
<feature type="domain" description="Amino acid transporter transmembrane" evidence="9">
    <location>
        <begin position="100"/>
        <end position="492"/>
    </location>
</feature>
<evidence type="ECO:0000256" key="8">
    <source>
        <dbReference type="SAM" id="SignalP"/>
    </source>
</evidence>
<evidence type="ECO:0000256" key="2">
    <source>
        <dbReference type="ARBA" id="ARBA00022448"/>
    </source>
</evidence>
<evidence type="ECO:0000256" key="7">
    <source>
        <dbReference type="SAM" id="Phobius"/>
    </source>
</evidence>
<keyword evidence="8" id="KW-0732">Signal</keyword>
<feature type="chain" id="PRO_5043238863" description="Amino acid transporter transmembrane domain-containing protein" evidence="8">
    <location>
        <begin position="21"/>
        <end position="527"/>
    </location>
</feature>
<feature type="transmembrane region" description="Helical" evidence="7">
    <location>
        <begin position="434"/>
        <end position="457"/>
    </location>
</feature>
<dbReference type="Gramene" id="Pp3c3_9870V3.3">
    <property type="protein sequence ID" value="Pp3c3_9870V3.3"/>
    <property type="gene ID" value="Pp3c3_9870"/>
</dbReference>
<feature type="transmembrane region" description="Helical" evidence="7">
    <location>
        <begin position="324"/>
        <end position="346"/>
    </location>
</feature>
<dbReference type="GO" id="GO:0016020">
    <property type="term" value="C:membrane"/>
    <property type="evidence" value="ECO:0000318"/>
    <property type="project" value="GO_Central"/>
</dbReference>
<dbReference type="InterPro" id="IPR013057">
    <property type="entry name" value="AA_transpt_TM"/>
</dbReference>
<dbReference type="OrthoDB" id="40134at2759"/>
<evidence type="ECO:0000313" key="10">
    <source>
        <dbReference type="EnsemblPlants" id="Pp3c3_9870V3.4"/>
    </source>
</evidence>
<feature type="transmembrane region" description="Helical" evidence="7">
    <location>
        <begin position="291"/>
        <end position="312"/>
    </location>
</feature>
<organism evidence="10 11">
    <name type="scientific">Physcomitrium patens</name>
    <name type="common">Spreading-leaved earth moss</name>
    <name type="synonym">Physcomitrella patens</name>
    <dbReference type="NCBI Taxonomy" id="3218"/>
    <lineage>
        <taxon>Eukaryota</taxon>
        <taxon>Viridiplantae</taxon>
        <taxon>Streptophyta</taxon>
        <taxon>Embryophyta</taxon>
        <taxon>Bryophyta</taxon>
        <taxon>Bryophytina</taxon>
        <taxon>Bryopsida</taxon>
        <taxon>Funariidae</taxon>
        <taxon>Funariales</taxon>
        <taxon>Funariaceae</taxon>
        <taxon>Physcomitrium</taxon>
    </lineage>
</organism>
<evidence type="ECO:0000256" key="4">
    <source>
        <dbReference type="ARBA" id="ARBA00022970"/>
    </source>
</evidence>
<keyword evidence="5 7" id="KW-1133">Transmembrane helix</keyword>
<proteinExistence type="predicted"/>
<dbReference type="EnsemblPlants" id="Pp3c3_9870V3.2">
    <property type="protein sequence ID" value="Pp3c3_9870V3.2"/>
    <property type="gene ID" value="Pp3c3_9870"/>
</dbReference>
<dbReference type="OMA" id="HQYVAFM"/>
<dbReference type="RefSeq" id="XP_024369348.1">
    <property type="nucleotide sequence ID" value="XM_024513580.2"/>
</dbReference>
<dbReference type="Gramene" id="Pp3c3_9870V3.2">
    <property type="protein sequence ID" value="Pp3c3_9870V3.2"/>
    <property type="gene ID" value="Pp3c3_9870"/>
</dbReference>
<evidence type="ECO:0000256" key="5">
    <source>
        <dbReference type="ARBA" id="ARBA00022989"/>
    </source>
</evidence>
<dbReference type="Pfam" id="PF01490">
    <property type="entry name" value="Aa_trans"/>
    <property type="match status" value="1"/>
</dbReference>
<evidence type="ECO:0000313" key="11">
    <source>
        <dbReference type="Proteomes" id="UP000006727"/>
    </source>
</evidence>
<gene>
    <name evidence="10" type="primary">LOC112279293</name>
</gene>
<keyword evidence="6 7" id="KW-0472">Membrane</keyword>
<sequence length="527" mass="57708">MHSGVAKETLFLCLLRLLENLKVGLVREIFASDISGITTDARILVMATGGDFNNPSAVGESMESGVADAGHGHIEKESPTARGGSWEIMRLMPSSLWQGNSVFNSWLVASAAQIGQVLLTLPYSMSQMGYAYGASALILYGALGAWSVYLLVWLYLEFKARTELQGKVRAEGHILQYHEVIGGLIGRWGGKTTYFFVILSLAIASVIQLIASSSDLYYANSNLNKREWQYIVGAVAFLAVFVPDYAHFRSGVAIGILTTTITSLYMFIAALSVGQVAGIRHTGGVSDKVEFLTGATNILFAFGGHGITIEILESMKRPSRFKFVYLAVCFYTLCITLPSTVAVYWAYGDILLKRSNAFSVLPPSRWRTVAILSMVVHQAMGFVVFTHPVFLVCEKAVGVHTKSILRRVLVRLPIVAIMWFLALAVPFFGPINSVMGALLVTSSVYIIPLAAFIITYSTKSARQNSAVQLPLFLPSWSFVFFVNAIIILWIVIVGIGLGGWASITNFVRQINTFGFFDECFQCPSKSK</sequence>
<dbReference type="Proteomes" id="UP000006727">
    <property type="component" value="Chromosome 3"/>
</dbReference>
<keyword evidence="4" id="KW-0029">Amino-acid transport</keyword>
<keyword evidence="3 7" id="KW-0812">Transmembrane</keyword>
<reference evidence="10 11" key="2">
    <citation type="journal article" date="2018" name="Plant J.">
        <title>The Physcomitrella patens chromosome-scale assembly reveals moss genome structure and evolution.</title>
        <authorList>
            <person name="Lang D."/>
            <person name="Ullrich K.K."/>
            <person name="Murat F."/>
            <person name="Fuchs J."/>
            <person name="Jenkins J."/>
            <person name="Haas F.B."/>
            <person name="Piednoel M."/>
            <person name="Gundlach H."/>
            <person name="Van Bel M."/>
            <person name="Meyberg R."/>
            <person name="Vives C."/>
            <person name="Morata J."/>
            <person name="Symeonidi A."/>
            <person name="Hiss M."/>
            <person name="Muchero W."/>
            <person name="Kamisugi Y."/>
            <person name="Saleh O."/>
            <person name="Blanc G."/>
            <person name="Decker E.L."/>
            <person name="van Gessel N."/>
            <person name="Grimwood J."/>
            <person name="Hayes R.D."/>
            <person name="Graham S.W."/>
            <person name="Gunter L.E."/>
            <person name="McDaniel S.F."/>
            <person name="Hoernstein S.N.W."/>
            <person name="Larsson A."/>
            <person name="Li F.W."/>
            <person name="Perroud P.F."/>
            <person name="Phillips J."/>
            <person name="Ranjan P."/>
            <person name="Rokshar D.S."/>
            <person name="Rothfels C.J."/>
            <person name="Schneider L."/>
            <person name="Shu S."/>
            <person name="Stevenson D.W."/>
            <person name="Thummler F."/>
            <person name="Tillich M."/>
            <person name="Villarreal Aguilar J.C."/>
            <person name="Widiez T."/>
            <person name="Wong G.K."/>
            <person name="Wymore A."/>
            <person name="Zhang Y."/>
            <person name="Zimmer A.D."/>
            <person name="Quatrano R.S."/>
            <person name="Mayer K.F.X."/>
            <person name="Goodstein D."/>
            <person name="Casacuberta J.M."/>
            <person name="Vandepoele K."/>
            <person name="Reski R."/>
            <person name="Cuming A.C."/>
            <person name="Tuskan G.A."/>
            <person name="Maumus F."/>
            <person name="Salse J."/>
            <person name="Schmutz J."/>
            <person name="Rensing S.A."/>
        </authorList>
    </citation>
    <scope>NUCLEOTIDE SEQUENCE [LARGE SCALE GENOMIC DNA]</scope>
    <source>
        <strain evidence="10 11">cv. Gransden 2004</strain>
    </source>
</reference>
<feature type="transmembrane region" description="Helical" evidence="7">
    <location>
        <begin position="130"/>
        <end position="156"/>
    </location>
</feature>
<dbReference type="KEGG" id="ppp:112279293"/>
<feature type="transmembrane region" description="Helical" evidence="7">
    <location>
        <begin position="102"/>
        <end position="124"/>
    </location>
</feature>
<dbReference type="AlphaFoldDB" id="A0A7I4DG25"/>
<feature type="transmembrane region" description="Helical" evidence="7">
    <location>
        <begin position="228"/>
        <end position="245"/>
    </location>
</feature>
<feature type="transmembrane region" description="Helical" evidence="7">
    <location>
        <begin position="408"/>
        <end position="428"/>
    </location>
</feature>
<feature type="transmembrane region" description="Helical" evidence="7">
    <location>
        <begin position="194"/>
        <end position="213"/>
    </location>
</feature>
<dbReference type="GeneID" id="112279293"/>
<keyword evidence="11" id="KW-1185">Reference proteome</keyword>
<accession>A0A7I4DG25</accession>
<evidence type="ECO:0000256" key="3">
    <source>
        <dbReference type="ARBA" id="ARBA00022692"/>
    </source>
</evidence>
<dbReference type="GO" id="GO:0003333">
    <property type="term" value="P:amino acid transmembrane transport"/>
    <property type="evidence" value="ECO:0000318"/>
    <property type="project" value="GO_Central"/>
</dbReference>
<dbReference type="PANTHER" id="PTHR48017">
    <property type="entry name" value="OS05G0424000 PROTEIN-RELATED"/>
    <property type="match status" value="1"/>
</dbReference>
<dbReference type="GO" id="GO:0015171">
    <property type="term" value="F:amino acid transmembrane transporter activity"/>
    <property type="evidence" value="ECO:0000318"/>
    <property type="project" value="GO_Central"/>
</dbReference>
<dbReference type="Gramene" id="Pp3c3_9870V3.4">
    <property type="protein sequence ID" value="Pp3c3_9870V3.4"/>
    <property type="gene ID" value="Pp3c3_9870"/>
</dbReference>
<name>A0A7I4DG25_PHYPA</name>
<protein>
    <recommendedName>
        <fullName evidence="9">Amino acid transporter transmembrane domain-containing protein</fullName>
    </recommendedName>
</protein>
<dbReference type="EnsemblPlants" id="Pp3c3_9870V3.3">
    <property type="protein sequence ID" value="Pp3c3_9870V3.3"/>
    <property type="gene ID" value="Pp3c3_9870"/>
</dbReference>
<feature type="transmembrane region" description="Helical" evidence="7">
    <location>
        <begin position="366"/>
        <end position="387"/>
    </location>
</feature>
<keyword evidence="2" id="KW-0813">Transport</keyword>
<comment type="subcellular location">
    <subcellularLocation>
        <location evidence="1">Membrane</location>
    </subcellularLocation>
</comment>
<dbReference type="EnsemblPlants" id="Pp3c3_9870V3.4">
    <property type="protein sequence ID" value="Pp3c3_9870V3.4"/>
    <property type="gene ID" value="Pp3c3_9870"/>
</dbReference>
<feature type="transmembrane region" description="Helical" evidence="7">
    <location>
        <begin position="252"/>
        <end position="271"/>
    </location>
</feature>
<evidence type="ECO:0000259" key="9">
    <source>
        <dbReference type="Pfam" id="PF01490"/>
    </source>
</evidence>
<feature type="signal peptide" evidence="8">
    <location>
        <begin position="1"/>
        <end position="20"/>
    </location>
</feature>